<dbReference type="AlphaFoldDB" id="A0AAJ7DUK6"/>
<proteinExistence type="predicted"/>
<dbReference type="KEGG" id="csol:105361482"/>
<feature type="region of interest" description="Disordered" evidence="1">
    <location>
        <begin position="330"/>
        <end position="351"/>
    </location>
</feature>
<keyword evidence="3" id="KW-1185">Reference proteome</keyword>
<feature type="domain" description="Cation channel complex component UNC80 N-terminal" evidence="2">
    <location>
        <begin position="1"/>
        <end position="190"/>
    </location>
</feature>
<evidence type="ECO:0000313" key="3">
    <source>
        <dbReference type="Proteomes" id="UP000695007"/>
    </source>
</evidence>
<dbReference type="GO" id="GO:0055080">
    <property type="term" value="P:monoatomic cation homeostasis"/>
    <property type="evidence" value="ECO:0007669"/>
    <property type="project" value="TreeGrafter"/>
</dbReference>
<evidence type="ECO:0000259" key="2">
    <source>
        <dbReference type="Pfam" id="PF15778"/>
    </source>
</evidence>
<feature type="compositionally biased region" description="Basic and acidic residues" evidence="1">
    <location>
        <begin position="336"/>
        <end position="351"/>
    </location>
</feature>
<reference evidence="4" key="1">
    <citation type="submission" date="2025-08" db="UniProtKB">
        <authorList>
            <consortium name="RefSeq"/>
        </authorList>
    </citation>
    <scope>IDENTIFICATION</scope>
</reference>
<sequence>MYLWCQLRPFIRAKLGRVHEASCVFCQHAPGHHEMKEACTSLERVLVQNIHNELIPSLRNILSTVPRWRLIQASLPFIMHAASNLLNNKKDFQNLGPLETTLLYILHWIILDAAEECIDDEGELNNPFYYLFSIPTITLFVHLFAPLCNYLKDIDFKGNLRLENGQKIWYPIYECRHPEATCFTAHCKPKPRALWKTTTRTVRPTHVSDDIFVGNNKSPQSQNINVGFSDQSVSASRSLDDDNSWVSSPKDKIFPETIPEESSSTEDEHVVIFTLPSLDESDRILDGGEASIFHVAMGRTSSSSKPTLTIEQVTAISELDTCRQYEGKPINLKTGDTSKDQDKNSKKYEKEVKSNDTKFTKEVESNSPDEGFNFVSAIDKDVQAATFLDVAVIRCLFIRQWQEEGIFWALQFLYNR</sequence>
<dbReference type="PANTHER" id="PTHR31781:SF1">
    <property type="entry name" value="PROTEIN UNC-80 HOMOLOG"/>
    <property type="match status" value="1"/>
</dbReference>
<dbReference type="Proteomes" id="UP000695007">
    <property type="component" value="Unplaced"/>
</dbReference>
<evidence type="ECO:0000256" key="1">
    <source>
        <dbReference type="SAM" id="MobiDB-lite"/>
    </source>
</evidence>
<dbReference type="GO" id="GO:0034703">
    <property type="term" value="C:cation channel complex"/>
    <property type="evidence" value="ECO:0007669"/>
    <property type="project" value="TreeGrafter"/>
</dbReference>
<dbReference type="GeneID" id="105361482"/>
<accession>A0AAJ7DUK6</accession>
<dbReference type="GO" id="GO:0005261">
    <property type="term" value="F:monoatomic cation channel activity"/>
    <property type="evidence" value="ECO:0007669"/>
    <property type="project" value="TreeGrafter"/>
</dbReference>
<name>A0AAJ7DUK6_9HYME</name>
<dbReference type="GO" id="GO:0030424">
    <property type="term" value="C:axon"/>
    <property type="evidence" value="ECO:0007669"/>
    <property type="project" value="TreeGrafter"/>
</dbReference>
<feature type="region of interest" description="Disordered" evidence="1">
    <location>
        <begin position="234"/>
        <end position="261"/>
    </location>
</feature>
<dbReference type="InterPro" id="IPR031542">
    <property type="entry name" value="UNC80_N"/>
</dbReference>
<protein>
    <submittedName>
        <fullName evidence="4">Protein unc-80 homolog</fullName>
    </submittedName>
</protein>
<dbReference type="RefSeq" id="XP_011496979.1">
    <property type="nucleotide sequence ID" value="XM_011498677.1"/>
</dbReference>
<gene>
    <name evidence="4" type="primary">LOC105361482</name>
</gene>
<dbReference type="PANTHER" id="PTHR31781">
    <property type="entry name" value="UNC80"/>
    <property type="match status" value="1"/>
</dbReference>
<dbReference type="Pfam" id="PF15778">
    <property type="entry name" value="UNC80_N"/>
    <property type="match status" value="1"/>
</dbReference>
<organism evidence="3 4">
    <name type="scientific">Ceratosolen solmsi marchali</name>
    <dbReference type="NCBI Taxonomy" id="326594"/>
    <lineage>
        <taxon>Eukaryota</taxon>
        <taxon>Metazoa</taxon>
        <taxon>Ecdysozoa</taxon>
        <taxon>Arthropoda</taxon>
        <taxon>Hexapoda</taxon>
        <taxon>Insecta</taxon>
        <taxon>Pterygota</taxon>
        <taxon>Neoptera</taxon>
        <taxon>Endopterygota</taxon>
        <taxon>Hymenoptera</taxon>
        <taxon>Apocrita</taxon>
        <taxon>Proctotrupomorpha</taxon>
        <taxon>Chalcidoidea</taxon>
        <taxon>Agaonidae</taxon>
        <taxon>Agaoninae</taxon>
        <taxon>Ceratosolen</taxon>
    </lineage>
</organism>
<evidence type="ECO:0000313" key="4">
    <source>
        <dbReference type="RefSeq" id="XP_011496979.1"/>
    </source>
</evidence>